<keyword evidence="1 4" id="KW-0349">Heme</keyword>
<comment type="caution">
    <text evidence="7">The sequence shown here is derived from an EMBL/GenBank/DDBJ whole genome shotgun (WGS) entry which is preliminary data.</text>
</comment>
<feature type="domain" description="Cytochrome c" evidence="6">
    <location>
        <begin position="80"/>
        <end position="170"/>
    </location>
</feature>
<keyword evidence="8" id="KW-1185">Reference proteome</keyword>
<dbReference type="RefSeq" id="WP_076455641.1">
    <property type="nucleotide sequence ID" value="NZ_FTOB01000004.1"/>
</dbReference>
<gene>
    <name evidence="7" type="ORF">SAMN05421766_10457</name>
</gene>
<feature type="signal peptide" evidence="5">
    <location>
        <begin position="1"/>
        <end position="18"/>
    </location>
</feature>
<keyword evidence="3 4" id="KW-0408">Iron</keyword>
<evidence type="ECO:0000256" key="2">
    <source>
        <dbReference type="ARBA" id="ARBA00022723"/>
    </source>
</evidence>
<protein>
    <submittedName>
        <fullName evidence="7">Cytochrome c</fullName>
    </submittedName>
</protein>
<reference evidence="7 8" key="1">
    <citation type="submission" date="2017-01" db="EMBL/GenBank/DDBJ databases">
        <authorList>
            <person name="Varghese N."/>
            <person name="Submissions S."/>
        </authorList>
    </citation>
    <scope>NUCLEOTIDE SEQUENCE [LARGE SCALE GENOMIC DNA]</scope>
    <source>
        <strain evidence="7 8">DSM 2061</strain>
    </source>
</reference>
<evidence type="ECO:0000313" key="8">
    <source>
        <dbReference type="Proteomes" id="UP000185728"/>
    </source>
</evidence>
<dbReference type="PROSITE" id="PS51007">
    <property type="entry name" value="CYTC"/>
    <property type="match status" value="1"/>
</dbReference>
<feature type="chain" id="PRO_5046092364" evidence="5">
    <location>
        <begin position="19"/>
        <end position="170"/>
    </location>
</feature>
<dbReference type="Gene3D" id="1.10.760.10">
    <property type="entry name" value="Cytochrome c-like domain"/>
    <property type="match status" value="1"/>
</dbReference>
<keyword evidence="2 4" id="KW-0479">Metal-binding</keyword>
<dbReference type="Proteomes" id="UP000185728">
    <property type="component" value="Unassembled WGS sequence"/>
</dbReference>
<dbReference type="InterPro" id="IPR036909">
    <property type="entry name" value="Cyt_c-like_dom_sf"/>
</dbReference>
<accession>A0ABY1KUG7</accession>
<evidence type="ECO:0000313" key="7">
    <source>
        <dbReference type="EMBL" id="SIS80747.1"/>
    </source>
</evidence>
<organism evidence="7 8">
    <name type="scientific">Zobellia uliginosa</name>
    <dbReference type="NCBI Taxonomy" id="143224"/>
    <lineage>
        <taxon>Bacteria</taxon>
        <taxon>Pseudomonadati</taxon>
        <taxon>Bacteroidota</taxon>
        <taxon>Flavobacteriia</taxon>
        <taxon>Flavobacteriales</taxon>
        <taxon>Flavobacteriaceae</taxon>
        <taxon>Zobellia</taxon>
    </lineage>
</organism>
<dbReference type="InterPro" id="IPR009056">
    <property type="entry name" value="Cyt_c-like_dom"/>
</dbReference>
<keyword evidence="5" id="KW-0732">Signal</keyword>
<dbReference type="PROSITE" id="PS51257">
    <property type="entry name" value="PROKAR_LIPOPROTEIN"/>
    <property type="match status" value="1"/>
</dbReference>
<sequence length="170" mass="18715">MKIVVKSVVLIFSLLLMACGGKEEKKKEGFSVDREKAKTEKPAEAVPATSAVPASQRIDLENKGVGPVKSVTLSPDIDEALAKKGEEIYTQMCLACHRVDKKFIGPAPTGILKRRSPEWVMNMILNPEVMVKEDPLAKELIAEFNGAPMSNQGLTEDQARSVLEFFRTLE</sequence>
<evidence type="ECO:0000259" key="6">
    <source>
        <dbReference type="PROSITE" id="PS51007"/>
    </source>
</evidence>
<evidence type="ECO:0000256" key="5">
    <source>
        <dbReference type="SAM" id="SignalP"/>
    </source>
</evidence>
<dbReference type="SUPFAM" id="SSF46626">
    <property type="entry name" value="Cytochrome c"/>
    <property type="match status" value="1"/>
</dbReference>
<dbReference type="EMBL" id="FTOB01000004">
    <property type="protein sequence ID" value="SIS80747.1"/>
    <property type="molecule type" value="Genomic_DNA"/>
</dbReference>
<evidence type="ECO:0000256" key="3">
    <source>
        <dbReference type="ARBA" id="ARBA00023004"/>
    </source>
</evidence>
<dbReference type="Pfam" id="PF00034">
    <property type="entry name" value="Cytochrom_C"/>
    <property type="match status" value="1"/>
</dbReference>
<proteinExistence type="predicted"/>
<name>A0ABY1KUG7_9FLAO</name>
<evidence type="ECO:0000256" key="1">
    <source>
        <dbReference type="ARBA" id="ARBA00022617"/>
    </source>
</evidence>
<evidence type="ECO:0000256" key="4">
    <source>
        <dbReference type="PROSITE-ProRule" id="PRU00433"/>
    </source>
</evidence>